<evidence type="ECO:0000313" key="5">
    <source>
        <dbReference type="Proteomes" id="UP000218231"/>
    </source>
</evidence>
<reference evidence="4 5" key="1">
    <citation type="journal article" date="2017" name="Curr. Biol.">
        <title>Genome architecture and evolution of a unichromosomal asexual nematode.</title>
        <authorList>
            <person name="Fradin H."/>
            <person name="Zegar C."/>
            <person name="Gutwein M."/>
            <person name="Lucas J."/>
            <person name="Kovtun M."/>
            <person name="Corcoran D."/>
            <person name="Baugh L.R."/>
            <person name="Kiontke K."/>
            <person name="Gunsalus K."/>
            <person name="Fitch D.H."/>
            <person name="Piano F."/>
        </authorList>
    </citation>
    <scope>NUCLEOTIDE SEQUENCE [LARGE SCALE GENOMIC DNA]</scope>
    <source>
        <strain evidence="4">PF1309</strain>
    </source>
</reference>
<comment type="caution">
    <text evidence="4">The sequence shown here is derived from an EMBL/GenBank/DDBJ whole genome shotgun (WGS) entry which is preliminary data.</text>
</comment>
<dbReference type="InterPro" id="IPR001789">
    <property type="entry name" value="Sig_transdc_resp-reg_receiver"/>
</dbReference>
<dbReference type="EMBL" id="LIAE01009663">
    <property type="protein sequence ID" value="PAV68911.1"/>
    <property type="molecule type" value="Genomic_DNA"/>
</dbReference>
<evidence type="ECO:0000313" key="4">
    <source>
        <dbReference type="EMBL" id="PAV68911.1"/>
    </source>
</evidence>
<evidence type="ECO:0000256" key="1">
    <source>
        <dbReference type="ARBA" id="ARBA00022553"/>
    </source>
</evidence>
<dbReference type="InterPro" id="IPR011006">
    <property type="entry name" value="CheY-like_superfamily"/>
</dbReference>
<sequence>MDARSILEDAGYRCHEADDGDGAIDLLGQKAEQIMLLFSDVEMPGSLDGFELARKVFATWPWIDIVIASGRITPEPGDMPENATFISKPFTARLVHDHLRQTLPDGKKPEPLKEKS</sequence>
<organism evidence="4 5">
    <name type="scientific">Diploscapter pachys</name>
    <dbReference type="NCBI Taxonomy" id="2018661"/>
    <lineage>
        <taxon>Eukaryota</taxon>
        <taxon>Metazoa</taxon>
        <taxon>Ecdysozoa</taxon>
        <taxon>Nematoda</taxon>
        <taxon>Chromadorea</taxon>
        <taxon>Rhabditida</taxon>
        <taxon>Rhabditina</taxon>
        <taxon>Rhabditomorpha</taxon>
        <taxon>Rhabditoidea</taxon>
        <taxon>Rhabditidae</taxon>
        <taxon>Diploscapter</taxon>
    </lineage>
</organism>
<accession>A0A2A2K4S5</accession>
<dbReference type="AlphaFoldDB" id="A0A2A2K4S5"/>
<dbReference type="Pfam" id="PF00072">
    <property type="entry name" value="Response_reg"/>
    <property type="match status" value="1"/>
</dbReference>
<evidence type="ECO:0000259" key="3">
    <source>
        <dbReference type="PROSITE" id="PS50110"/>
    </source>
</evidence>
<feature type="domain" description="Response regulatory" evidence="3">
    <location>
        <begin position="1"/>
        <end position="103"/>
    </location>
</feature>
<keyword evidence="5" id="KW-1185">Reference proteome</keyword>
<gene>
    <name evidence="4" type="ORF">WR25_26017</name>
</gene>
<dbReference type="PANTHER" id="PTHR44591">
    <property type="entry name" value="STRESS RESPONSE REGULATOR PROTEIN 1"/>
    <property type="match status" value="1"/>
</dbReference>
<name>A0A2A2K4S5_9BILA</name>
<dbReference type="PANTHER" id="PTHR44591:SF3">
    <property type="entry name" value="RESPONSE REGULATORY DOMAIN-CONTAINING PROTEIN"/>
    <property type="match status" value="1"/>
</dbReference>
<evidence type="ECO:0000256" key="2">
    <source>
        <dbReference type="PROSITE-ProRule" id="PRU00169"/>
    </source>
</evidence>
<protein>
    <recommendedName>
        <fullName evidence="3">Response regulatory domain-containing protein</fullName>
    </recommendedName>
</protein>
<dbReference type="Gene3D" id="3.40.50.2300">
    <property type="match status" value="1"/>
</dbReference>
<dbReference type="PROSITE" id="PS50110">
    <property type="entry name" value="RESPONSE_REGULATORY"/>
    <property type="match status" value="1"/>
</dbReference>
<dbReference type="InterPro" id="IPR050595">
    <property type="entry name" value="Bact_response_regulator"/>
</dbReference>
<dbReference type="GO" id="GO:0000160">
    <property type="term" value="P:phosphorelay signal transduction system"/>
    <property type="evidence" value="ECO:0007669"/>
    <property type="project" value="InterPro"/>
</dbReference>
<dbReference type="SUPFAM" id="SSF52172">
    <property type="entry name" value="CheY-like"/>
    <property type="match status" value="1"/>
</dbReference>
<keyword evidence="1 2" id="KW-0597">Phosphoprotein</keyword>
<feature type="modified residue" description="4-aspartylphosphate" evidence="2">
    <location>
        <position position="40"/>
    </location>
</feature>
<dbReference type="Proteomes" id="UP000218231">
    <property type="component" value="Unassembled WGS sequence"/>
</dbReference>
<dbReference type="OrthoDB" id="10488324at2759"/>
<proteinExistence type="predicted"/>